<dbReference type="Proteomes" id="UP000297245">
    <property type="component" value="Unassembled WGS sequence"/>
</dbReference>
<gene>
    <name evidence="2" type="ORF">K435DRAFT_892601</name>
</gene>
<proteinExistence type="predicted"/>
<accession>A0A4S8M2V1</accession>
<dbReference type="OrthoDB" id="167398at2759"/>
<feature type="transmembrane region" description="Helical" evidence="1">
    <location>
        <begin position="12"/>
        <end position="33"/>
    </location>
</feature>
<dbReference type="EMBL" id="ML179177">
    <property type="protein sequence ID" value="THU96456.1"/>
    <property type="molecule type" value="Genomic_DNA"/>
</dbReference>
<reference evidence="2 3" key="1">
    <citation type="journal article" date="2019" name="Nat. Ecol. Evol.">
        <title>Megaphylogeny resolves global patterns of mushroom evolution.</title>
        <authorList>
            <person name="Varga T."/>
            <person name="Krizsan K."/>
            <person name="Foldi C."/>
            <person name="Dima B."/>
            <person name="Sanchez-Garcia M."/>
            <person name="Sanchez-Ramirez S."/>
            <person name="Szollosi G.J."/>
            <person name="Szarkandi J.G."/>
            <person name="Papp V."/>
            <person name="Albert L."/>
            <person name="Andreopoulos W."/>
            <person name="Angelini C."/>
            <person name="Antonin V."/>
            <person name="Barry K.W."/>
            <person name="Bougher N.L."/>
            <person name="Buchanan P."/>
            <person name="Buyck B."/>
            <person name="Bense V."/>
            <person name="Catcheside P."/>
            <person name="Chovatia M."/>
            <person name="Cooper J."/>
            <person name="Damon W."/>
            <person name="Desjardin D."/>
            <person name="Finy P."/>
            <person name="Geml J."/>
            <person name="Haridas S."/>
            <person name="Hughes K."/>
            <person name="Justo A."/>
            <person name="Karasinski D."/>
            <person name="Kautmanova I."/>
            <person name="Kiss B."/>
            <person name="Kocsube S."/>
            <person name="Kotiranta H."/>
            <person name="LaButti K.M."/>
            <person name="Lechner B.E."/>
            <person name="Liimatainen K."/>
            <person name="Lipzen A."/>
            <person name="Lukacs Z."/>
            <person name="Mihaltcheva S."/>
            <person name="Morgado L.N."/>
            <person name="Niskanen T."/>
            <person name="Noordeloos M.E."/>
            <person name="Ohm R.A."/>
            <person name="Ortiz-Santana B."/>
            <person name="Ovrebo C."/>
            <person name="Racz N."/>
            <person name="Riley R."/>
            <person name="Savchenko A."/>
            <person name="Shiryaev A."/>
            <person name="Soop K."/>
            <person name="Spirin V."/>
            <person name="Szebenyi C."/>
            <person name="Tomsovsky M."/>
            <person name="Tulloss R.E."/>
            <person name="Uehling J."/>
            <person name="Grigoriev I.V."/>
            <person name="Vagvolgyi C."/>
            <person name="Papp T."/>
            <person name="Martin F.M."/>
            <person name="Miettinen O."/>
            <person name="Hibbett D.S."/>
            <person name="Nagy L.G."/>
        </authorList>
    </citation>
    <scope>NUCLEOTIDE SEQUENCE [LARGE SCALE GENOMIC DNA]</scope>
    <source>
        <strain evidence="2 3">CBS 962.96</strain>
    </source>
</reference>
<protein>
    <submittedName>
        <fullName evidence="2">Uncharacterized protein</fullName>
    </submittedName>
</protein>
<keyword evidence="1" id="KW-0812">Transmembrane</keyword>
<evidence type="ECO:0000313" key="2">
    <source>
        <dbReference type="EMBL" id="THU96456.1"/>
    </source>
</evidence>
<dbReference type="AlphaFoldDB" id="A0A4S8M2V1"/>
<name>A0A4S8M2V1_DENBC</name>
<sequence length="65" mass="7060">MFGLGSVTIARASALLCHINVIFILLPVCGNFISLMRRSPVGTVIPFDKNITFHNQPDGPCLYGL</sequence>
<evidence type="ECO:0000256" key="1">
    <source>
        <dbReference type="SAM" id="Phobius"/>
    </source>
</evidence>
<evidence type="ECO:0000313" key="3">
    <source>
        <dbReference type="Proteomes" id="UP000297245"/>
    </source>
</evidence>
<keyword evidence="1" id="KW-1133">Transmembrane helix</keyword>
<organism evidence="2 3">
    <name type="scientific">Dendrothele bispora (strain CBS 962.96)</name>
    <dbReference type="NCBI Taxonomy" id="1314807"/>
    <lineage>
        <taxon>Eukaryota</taxon>
        <taxon>Fungi</taxon>
        <taxon>Dikarya</taxon>
        <taxon>Basidiomycota</taxon>
        <taxon>Agaricomycotina</taxon>
        <taxon>Agaricomycetes</taxon>
        <taxon>Agaricomycetidae</taxon>
        <taxon>Agaricales</taxon>
        <taxon>Agaricales incertae sedis</taxon>
        <taxon>Dendrothele</taxon>
    </lineage>
</organism>
<keyword evidence="1" id="KW-0472">Membrane</keyword>
<keyword evidence="3" id="KW-1185">Reference proteome</keyword>